<dbReference type="Gene3D" id="2.40.30.170">
    <property type="match status" value="1"/>
</dbReference>
<evidence type="ECO:0000313" key="7">
    <source>
        <dbReference type="Proteomes" id="UP000001822"/>
    </source>
</evidence>
<dbReference type="Gene3D" id="6.10.140.730">
    <property type="match status" value="1"/>
</dbReference>
<keyword evidence="1" id="KW-0813">Transport</keyword>
<dbReference type="Gene3D" id="2.40.420.20">
    <property type="match status" value="1"/>
</dbReference>
<gene>
    <name evidence="6" type="primary">cusB</name>
    <name evidence="6" type="ordered locus">CHU_1502</name>
</gene>
<dbReference type="Pfam" id="PF25919">
    <property type="entry name" value="BSH_CusB"/>
    <property type="match status" value="1"/>
</dbReference>
<feature type="domain" description="CusB-like beta-barrel" evidence="5">
    <location>
        <begin position="265"/>
        <end position="328"/>
    </location>
</feature>
<sequence length="417" mass="46172">MLGIILTSLACNNKQTELHVHASAEMSNEAKIYTCPMHPEIIRNKPGKCPICGMDLVEKGAIMQNLGELSIDDVIEPVNQTVIGKAKTITPLNKKMLSQIESSGYITYNPKNTSSVSSRFDGRIDKLYIKYNFQEVTKGQKIMDVYSPELVTAQQNYIFLLNNKEDDPSLLQATKQRLILLGMNEAQLLQLEKTRKPEYLVSIYAPVSGHIHQMSDVTELTMPTMPMNGDKTGNSMNTSATEFNIREGVYIKKGEPVFNIISLSQVWVILKVYPQDISTIKIGQPVTIISEVAPDNAINAKISFIEPILDADSKFASVRVYLDKSDHHIFKIGSLVNAIISTDGQDGLWIPTSATLNLGNGNSIVFKKEGNNFRASAITVANRVDNEINIISGLSAHDTIALNAWYMVDSESFVLTK</sequence>
<dbReference type="InterPro" id="IPR058791">
    <property type="entry name" value="3HB_CusB"/>
</dbReference>
<keyword evidence="7" id="KW-1185">Reference proteome</keyword>
<feature type="domain" description="CusB-like barrel-sandwich hybrid" evidence="4">
    <location>
        <begin position="115"/>
        <end position="214"/>
    </location>
</feature>
<dbReference type="GO" id="GO:0046914">
    <property type="term" value="F:transition metal ion binding"/>
    <property type="evidence" value="ECO:0007669"/>
    <property type="project" value="TreeGrafter"/>
</dbReference>
<evidence type="ECO:0000259" key="2">
    <source>
        <dbReference type="Pfam" id="PF19335"/>
    </source>
</evidence>
<dbReference type="GO" id="GO:0030288">
    <property type="term" value="C:outer membrane-bounded periplasmic space"/>
    <property type="evidence" value="ECO:0007669"/>
    <property type="project" value="TreeGrafter"/>
</dbReference>
<name>A0A6N4SQW7_CYTH3</name>
<evidence type="ECO:0000259" key="3">
    <source>
        <dbReference type="Pfam" id="PF25869"/>
    </source>
</evidence>
<feature type="domain" description="CusB-like three alpha-helical bundle" evidence="3">
    <location>
        <begin position="149"/>
        <end position="198"/>
    </location>
</feature>
<evidence type="ECO:0000259" key="4">
    <source>
        <dbReference type="Pfam" id="PF25919"/>
    </source>
</evidence>
<dbReference type="InterPro" id="IPR045800">
    <property type="entry name" value="HMBD"/>
</dbReference>
<dbReference type="Pfam" id="PF25954">
    <property type="entry name" value="Beta-barrel_RND_2"/>
    <property type="match status" value="1"/>
</dbReference>
<accession>A0A6N4SQW7</accession>
<dbReference type="KEGG" id="chu:CHU_1502"/>
<evidence type="ECO:0000256" key="1">
    <source>
        <dbReference type="ARBA" id="ARBA00022448"/>
    </source>
</evidence>
<dbReference type="AlphaFoldDB" id="A0A6N4SQW7"/>
<dbReference type="PANTHER" id="PTHR30097">
    <property type="entry name" value="CATION EFFLUX SYSTEM PROTEIN CUSB"/>
    <property type="match status" value="1"/>
</dbReference>
<organism evidence="6 7">
    <name type="scientific">Cytophaga hutchinsonii (strain ATCC 33406 / DSM 1761 / CIP 103989 / NBRC 15051 / NCIMB 9469 / D465)</name>
    <dbReference type="NCBI Taxonomy" id="269798"/>
    <lineage>
        <taxon>Bacteria</taxon>
        <taxon>Pseudomonadati</taxon>
        <taxon>Bacteroidota</taxon>
        <taxon>Cytophagia</taxon>
        <taxon>Cytophagales</taxon>
        <taxon>Cytophagaceae</taxon>
        <taxon>Cytophaga</taxon>
    </lineage>
</organism>
<dbReference type="InterPro" id="IPR051909">
    <property type="entry name" value="MFP_Cation_Efflux"/>
</dbReference>
<protein>
    <submittedName>
        <fullName evidence="6">Possible component of copper transport system</fullName>
    </submittedName>
</protein>
<dbReference type="InterPro" id="IPR058790">
    <property type="entry name" value="BSH_CusB"/>
</dbReference>
<dbReference type="Pfam" id="PF19335">
    <property type="entry name" value="HMBD"/>
    <property type="match status" value="1"/>
</dbReference>
<evidence type="ECO:0000259" key="5">
    <source>
        <dbReference type="Pfam" id="PF25954"/>
    </source>
</evidence>
<dbReference type="GO" id="GO:0015679">
    <property type="term" value="P:plasma membrane copper ion transport"/>
    <property type="evidence" value="ECO:0007669"/>
    <property type="project" value="TreeGrafter"/>
</dbReference>
<evidence type="ECO:0000313" key="6">
    <source>
        <dbReference type="EMBL" id="ABG58773.1"/>
    </source>
</evidence>
<proteinExistence type="predicted"/>
<dbReference type="Pfam" id="PF25869">
    <property type="entry name" value="3HB_CusB"/>
    <property type="match status" value="1"/>
</dbReference>
<dbReference type="EMBL" id="CP000383">
    <property type="protein sequence ID" value="ABG58773.1"/>
    <property type="molecule type" value="Genomic_DNA"/>
</dbReference>
<reference evidence="6 7" key="1">
    <citation type="journal article" date="2007" name="Appl. Environ. Microbiol.">
        <title>Genome sequence of the cellulolytic gliding bacterium Cytophaga hutchinsonii.</title>
        <authorList>
            <person name="Xie G."/>
            <person name="Bruce D.C."/>
            <person name="Challacombe J.F."/>
            <person name="Chertkov O."/>
            <person name="Detter J.C."/>
            <person name="Gilna P."/>
            <person name="Han C.S."/>
            <person name="Lucas S."/>
            <person name="Misra M."/>
            <person name="Myers G.L."/>
            <person name="Richardson P."/>
            <person name="Tapia R."/>
            <person name="Thayer N."/>
            <person name="Thompson L.S."/>
            <person name="Brettin T.S."/>
            <person name="Henrissat B."/>
            <person name="Wilson D.B."/>
            <person name="McBride M.J."/>
        </authorList>
    </citation>
    <scope>NUCLEOTIDE SEQUENCE [LARGE SCALE GENOMIC DNA]</scope>
    <source>
        <strain evidence="7">ATCC 33406 / DSM 1761 / CIP 103989 / NBRC 15051 / NCIMB 9469 / D465</strain>
    </source>
</reference>
<feature type="domain" description="Heavy metal binding" evidence="2">
    <location>
        <begin position="33"/>
        <end position="59"/>
    </location>
</feature>
<dbReference type="Proteomes" id="UP000001822">
    <property type="component" value="Chromosome"/>
</dbReference>
<dbReference type="GO" id="GO:0060003">
    <property type="term" value="P:copper ion export"/>
    <property type="evidence" value="ECO:0007669"/>
    <property type="project" value="TreeGrafter"/>
</dbReference>
<dbReference type="PANTHER" id="PTHR30097:SF15">
    <property type="entry name" value="CATION EFFLUX SYSTEM PROTEIN CUSB"/>
    <property type="match status" value="1"/>
</dbReference>
<dbReference type="InterPro" id="IPR058792">
    <property type="entry name" value="Beta-barrel_RND_2"/>
</dbReference>